<evidence type="ECO:0000313" key="2">
    <source>
        <dbReference type="EMBL" id="UQC84975.1"/>
    </source>
</evidence>
<accession>A0A9Q8SWZ1</accession>
<dbReference type="AlphaFoldDB" id="A0A9Q8SWZ1"/>
<dbReference type="GeneID" id="73344457"/>
<protein>
    <submittedName>
        <fullName evidence="2">Uncharacterized protein</fullName>
    </submittedName>
</protein>
<feature type="region of interest" description="Disordered" evidence="1">
    <location>
        <begin position="72"/>
        <end position="94"/>
    </location>
</feature>
<reference evidence="2" key="1">
    <citation type="journal article" date="2021" name="Mol. Plant Microbe Interact.">
        <title>Complete Genome Sequence of the Plant-Pathogenic Fungus Colletotrichum lupini.</title>
        <authorList>
            <person name="Baroncelli R."/>
            <person name="Pensec F."/>
            <person name="Da Lio D."/>
            <person name="Boufleur T."/>
            <person name="Vicente I."/>
            <person name="Sarrocco S."/>
            <person name="Picot A."/>
            <person name="Baraldi E."/>
            <person name="Sukno S."/>
            <person name="Thon M."/>
            <person name="Le Floch G."/>
        </authorList>
    </citation>
    <scope>NUCLEOTIDE SEQUENCE</scope>
    <source>
        <strain evidence="2">IMI 504893</strain>
    </source>
</reference>
<evidence type="ECO:0000313" key="3">
    <source>
        <dbReference type="Proteomes" id="UP000830671"/>
    </source>
</evidence>
<organism evidence="2 3">
    <name type="scientific">Colletotrichum lupini</name>
    <dbReference type="NCBI Taxonomy" id="145971"/>
    <lineage>
        <taxon>Eukaryota</taxon>
        <taxon>Fungi</taxon>
        <taxon>Dikarya</taxon>
        <taxon>Ascomycota</taxon>
        <taxon>Pezizomycotina</taxon>
        <taxon>Sordariomycetes</taxon>
        <taxon>Hypocreomycetidae</taxon>
        <taxon>Glomerellales</taxon>
        <taxon>Glomerellaceae</taxon>
        <taxon>Colletotrichum</taxon>
        <taxon>Colletotrichum acutatum species complex</taxon>
    </lineage>
</organism>
<dbReference type="KEGG" id="clup:CLUP02_10471"/>
<gene>
    <name evidence="2" type="ORF">CLUP02_10471</name>
</gene>
<sequence length="131" mass="14154">MQCDWLANLLSSRATDFILGAATAGTEGIIPFTKPDSRSPLNVKLLGPFRQINTMRPTPVLLGMLLSGTAISTPSPTGATPCEPMSDIESSTSGPYSQQSADLFLRRCFSASRPASFFEEGLLEDWLLKEI</sequence>
<dbReference type="Proteomes" id="UP000830671">
    <property type="component" value="Chromosome 5"/>
</dbReference>
<keyword evidence="3" id="KW-1185">Reference proteome</keyword>
<proteinExistence type="predicted"/>
<dbReference type="EMBL" id="CP019477">
    <property type="protein sequence ID" value="UQC84975.1"/>
    <property type="molecule type" value="Genomic_DNA"/>
</dbReference>
<evidence type="ECO:0000256" key="1">
    <source>
        <dbReference type="SAM" id="MobiDB-lite"/>
    </source>
</evidence>
<name>A0A9Q8SWZ1_9PEZI</name>
<dbReference type="RefSeq" id="XP_049146592.1">
    <property type="nucleotide sequence ID" value="XM_049289447.1"/>
</dbReference>